<dbReference type="Proteomes" id="UP000764837">
    <property type="component" value="Unassembled WGS sequence"/>
</dbReference>
<dbReference type="PANTHER" id="PTHR30055:SF234">
    <property type="entry name" value="HTH-TYPE TRANSCRIPTIONAL REGULATOR BETI"/>
    <property type="match status" value="1"/>
</dbReference>
<dbReference type="InterPro" id="IPR009057">
    <property type="entry name" value="Homeodomain-like_sf"/>
</dbReference>
<protein>
    <submittedName>
        <fullName evidence="7">AcrR family transcriptional regulator</fullName>
    </submittedName>
</protein>
<evidence type="ECO:0000313" key="7">
    <source>
        <dbReference type="EMBL" id="MBM7494432.1"/>
    </source>
</evidence>
<keyword evidence="1" id="KW-0805">Transcription regulation</keyword>
<evidence type="ECO:0000256" key="4">
    <source>
        <dbReference type="PROSITE-ProRule" id="PRU00335"/>
    </source>
</evidence>
<dbReference type="SUPFAM" id="SSF46689">
    <property type="entry name" value="Homeodomain-like"/>
    <property type="match status" value="1"/>
</dbReference>
<dbReference type="EMBL" id="JAFBBP010000001">
    <property type="protein sequence ID" value="MBM7494432.1"/>
    <property type="molecule type" value="Genomic_DNA"/>
</dbReference>
<sequence>MTEAPSRRRAPGMSPDQRRDMVVRAALPLIAEYGAAVTTAQIARAAGIGEATIFRVFADKDAVLDACVAAALDPGTVLQELNTIDVEQPLANRLLEAADALDAYLGRMGAVLGALHASGLPNRRGQRDRSTPDRPVERSTGRDSAQAATRQAIAELFEPDRDLLRLPVDVLTDAYLRLLFGRTTRPGEQVAEHDQRQLIDLLLHGAVRPQDRQ</sequence>
<feature type="domain" description="HTH tetR-type" evidence="6">
    <location>
        <begin position="16"/>
        <end position="75"/>
    </location>
</feature>
<feature type="compositionally biased region" description="Basic and acidic residues" evidence="5">
    <location>
        <begin position="125"/>
        <end position="141"/>
    </location>
</feature>
<evidence type="ECO:0000256" key="5">
    <source>
        <dbReference type="SAM" id="MobiDB-lite"/>
    </source>
</evidence>
<dbReference type="Gene3D" id="1.10.357.10">
    <property type="entry name" value="Tetracycline Repressor, domain 2"/>
    <property type="match status" value="1"/>
</dbReference>
<gene>
    <name evidence="7" type="ORF">JOD64_005654</name>
</gene>
<name>A0ABS2M1Y7_9ACTN</name>
<dbReference type="Pfam" id="PF00440">
    <property type="entry name" value="TetR_N"/>
    <property type="match status" value="1"/>
</dbReference>
<dbReference type="PROSITE" id="PS50977">
    <property type="entry name" value="HTH_TETR_2"/>
    <property type="match status" value="1"/>
</dbReference>
<evidence type="ECO:0000256" key="2">
    <source>
        <dbReference type="ARBA" id="ARBA00023125"/>
    </source>
</evidence>
<reference evidence="7 8" key="1">
    <citation type="submission" date="2021-01" db="EMBL/GenBank/DDBJ databases">
        <title>Sequencing the genomes of 1000 actinobacteria strains.</title>
        <authorList>
            <person name="Klenk H.-P."/>
        </authorList>
    </citation>
    <scope>NUCLEOTIDE SEQUENCE [LARGE SCALE GENOMIC DNA]</scope>
    <source>
        <strain evidence="7 8">DSM 100204</strain>
    </source>
</reference>
<dbReference type="PRINTS" id="PR00455">
    <property type="entry name" value="HTHTETR"/>
</dbReference>
<keyword evidence="8" id="KW-1185">Reference proteome</keyword>
<accession>A0ABS2M1Y7</accession>
<keyword evidence="3" id="KW-0804">Transcription</keyword>
<dbReference type="InterPro" id="IPR001647">
    <property type="entry name" value="HTH_TetR"/>
</dbReference>
<evidence type="ECO:0000256" key="1">
    <source>
        <dbReference type="ARBA" id="ARBA00023015"/>
    </source>
</evidence>
<feature type="region of interest" description="Disordered" evidence="5">
    <location>
        <begin position="119"/>
        <end position="147"/>
    </location>
</feature>
<evidence type="ECO:0000259" key="6">
    <source>
        <dbReference type="PROSITE" id="PS50977"/>
    </source>
</evidence>
<keyword evidence="2 4" id="KW-0238">DNA-binding</keyword>
<feature type="DNA-binding region" description="H-T-H motif" evidence="4">
    <location>
        <begin position="38"/>
        <end position="57"/>
    </location>
</feature>
<dbReference type="InterPro" id="IPR050109">
    <property type="entry name" value="HTH-type_TetR-like_transc_reg"/>
</dbReference>
<comment type="caution">
    <text evidence="7">The sequence shown here is derived from an EMBL/GenBank/DDBJ whole genome shotgun (WGS) entry which is preliminary data.</text>
</comment>
<organism evidence="7 8">
    <name type="scientific">Micromonospora luteifusca</name>
    <dbReference type="NCBI Taxonomy" id="709860"/>
    <lineage>
        <taxon>Bacteria</taxon>
        <taxon>Bacillati</taxon>
        <taxon>Actinomycetota</taxon>
        <taxon>Actinomycetes</taxon>
        <taxon>Micromonosporales</taxon>
        <taxon>Micromonosporaceae</taxon>
        <taxon>Micromonospora</taxon>
    </lineage>
</organism>
<dbReference type="RefSeq" id="WP_204945004.1">
    <property type="nucleotide sequence ID" value="NZ_JAFBBP010000001.1"/>
</dbReference>
<dbReference type="PANTHER" id="PTHR30055">
    <property type="entry name" value="HTH-TYPE TRANSCRIPTIONAL REGULATOR RUTR"/>
    <property type="match status" value="1"/>
</dbReference>
<evidence type="ECO:0000313" key="8">
    <source>
        <dbReference type="Proteomes" id="UP000764837"/>
    </source>
</evidence>
<evidence type="ECO:0000256" key="3">
    <source>
        <dbReference type="ARBA" id="ARBA00023163"/>
    </source>
</evidence>
<proteinExistence type="predicted"/>